<feature type="compositionally biased region" description="Basic and acidic residues" evidence="1">
    <location>
        <begin position="456"/>
        <end position="466"/>
    </location>
</feature>
<feature type="compositionally biased region" description="Basic and acidic residues" evidence="1">
    <location>
        <begin position="431"/>
        <end position="441"/>
    </location>
</feature>
<dbReference type="EMBL" id="LT882684">
    <property type="protein sequence ID" value="SMY28029.1"/>
    <property type="molecule type" value="Genomic_DNA"/>
</dbReference>
<accession>A0A1Y6LWN3</accession>
<evidence type="ECO:0000313" key="2">
    <source>
        <dbReference type="EMBL" id="SMY28029.1"/>
    </source>
</evidence>
<protein>
    <submittedName>
        <fullName evidence="2">Uncharacterized protein</fullName>
    </submittedName>
</protein>
<dbReference type="Proteomes" id="UP000215453">
    <property type="component" value="Chromosome 9"/>
</dbReference>
<reference evidence="2 3" key="1">
    <citation type="submission" date="2016-10" db="EMBL/GenBank/DDBJ databases">
        <authorList>
            <person name="Varghese N."/>
        </authorList>
    </citation>
    <scope>NUCLEOTIDE SEQUENCE [LARGE SCALE GENOMIC DNA]</scope>
</reference>
<name>A0A1Y6LWN3_ZYMTR</name>
<dbReference type="AlphaFoldDB" id="A0A1Y6LWN3"/>
<organism evidence="2 3">
    <name type="scientific">Zymoseptoria tritici ST99CH_1A5</name>
    <dbReference type="NCBI Taxonomy" id="1276529"/>
    <lineage>
        <taxon>Eukaryota</taxon>
        <taxon>Fungi</taxon>
        <taxon>Dikarya</taxon>
        <taxon>Ascomycota</taxon>
        <taxon>Pezizomycotina</taxon>
        <taxon>Dothideomycetes</taxon>
        <taxon>Dothideomycetidae</taxon>
        <taxon>Mycosphaerellales</taxon>
        <taxon>Mycosphaerellaceae</taxon>
        <taxon>Zymoseptoria</taxon>
    </lineage>
</organism>
<gene>
    <name evidence="2" type="ORF">ZT1A5_G9474</name>
</gene>
<evidence type="ECO:0000313" key="3">
    <source>
        <dbReference type="Proteomes" id="UP000215453"/>
    </source>
</evidence>
<proteinExistence type="predicted"/>
<feature type="region of interest" description="Disordered" evidence="1">
    <location>
        <begin position="384"/>
        <end position="548"/>
    </location>
</feature>
<evidence type="ECO:0000256" key="1">
    <source>
        <dbReference type="SAM" id="MobiDB-lite"/>
    </source>
</evidence>
<feature type="compositionally biased region" description="Polar residues" evidence="1">
    <location>
        <begin position="411"/>
        <end position="422"/>
    </location>
</feature>
<sequence length="602" mass="67864">MRDSSNASVAVPEPIVERLISQLRPRKLIVHHSDINDYGPTGSKTWKMDREELDAFKVDFAEESFSELCDQPLPPQLDLRNNPWAEITRDRLRLYFDFEPKRAILRGLSLSLADQPSKKGRIIYDRSGNADMTWAQALQFIEDQDPETTIMLNVAVQFPDENDPLDTIQFNDMESGVDMDADSGIRVAMGGDFVGPGEEAVLQSDFVPPVELPTAPEVDPEERQRLKEAREEHATEVHNLLHNNNRTIRNIPQPANLRRHKDDAINRKLVEDYYGRKWKYGDLPKVNDPAFEKHQSDVIDEVLLQFPTPKHAKVKDKFHEEVDPADLRALIARSKKMTPANRNEAETFLASMTLDADTDRPMSGGSGGGNLLDNLDQNLGGSLVGYDKEGAKPSPLSTLLAGNSGPPLTQADFQQTRTTSTGAGKLGKQPQLERAEGDNSFKAEAYNSGGEVDDAELLRSTEKDPFKPQLKRAGEDVSALEVETGKSGAKVDEGEEESGWTREFNKARSKSQALFEEQAESQRTRKRSRRNFQNANAQRVMESRHKRRSVLRHNRSFLTRLHTTPHHTTHTHTHTHTHTQDKVLRMRIVAKLLGEQCSKHDI</sequence>